<dbReference type="EMBL" id="AP025564">
    <property type="protein sequence ID" value="BDE96832.1"/>
    <property type="molecule type" value="Genomic_DNA"/>
</dbReference>
<dbReference type="Gene3D" id="3.20.20.450">
    <property type="entry name" value="EAL domain"/>
    <property type="match status" value="1"/>
</dbReference>
<dbReference type="Pfam" id="PF00990">
    <property type="entry name" value="GGDEF"/>
    <property type="match status" value="1"/>
</dbReference>
<accession>A0ABM7WKF0</accession>
<protein>
    <submittedName>
        <fullName evidence="4">GGDEF-domain containing protein</fullName>
    </submittedName>
</protein>
<keyword evidence="1" id="KW-0472">Membrane</keyword>
<dbReference type="SUPFAM" id="SSF55073">
    <property type="entry name" value="Nucleotide cyclase"/>
    <property type="match status" value="1"/>
</dbReference>
<keyword evidence="1" id="KW-0812">Transmembrane</keyword>
<dbReference type="Pfam" id="PF00563">
    <property type="entry name" value="EAL"/>
    <property type="match status" value="1"/>
</dbReference>
<dbReference type="InterPro" id="IPR029787">
    <property type="entry name" value="Nucleotide_cyclase"/>
</dbReference>
<sequence>MTWNFTAECIAFVIACIILAYSRKSYLTPSLKNRIFQACLIITVSAIGLNIASTLLIANGTVEVMGITWIVTTLYFVATPLISTAYYYYTYATVAEARPRKRTIAALGAVPYLLYLLCVLANTWTGCLFYLDESGGYHQGSLIVTTYVVFYVYCVMCFALAFVSRHDIDPAITRILTFFPLLAVVVIVIQQFFPTYILSGSAAVCSLLIVYLYLQNKQISIDFLTRIPNRQEFSKMLALVQKRQTPFTAVLVSVDNFKFINDKFGSDNGDGFLASFSSYLQTAAHTPWLYRYGGDQFVALFEGDRKPKAADFPSALRERTEKPWQIEDTHFVISCSIGIVDYPDVAEDSATVINALEYCAAESKRLGSNEPCRCTEDMVQAIKRKHRIADILRSTIAEDGFQIHYQPIWSIPRQRFVAAEALCRLTSTELGPIPPAEFIPIAEETGLIVDMTYQVLDKVCKFVKSARDEHPDAPLESVSVNFSAIQFVQSDLAERTLAIVKANGIEPSSIKIEVTESVLISNPDTVKQLIMAMHEVGIQFCLDDFGTGYSNLSNILDLPFDVVKLDKSIVWMASERDFEGSDFLGHLVASFKAMGSAVLAEGVETQAQRAFIESCGCSLIQGFLYAKPSPQSEALAIIAGK</sequence>
<feature type="transmembrane region" description="Helical" evidence="1">
    <location>
        <begin position="143"/>
        <end position="164"/>
    </location>
</feature>
<feature type="transmembrane region" description="Helical" evidence="1">
    <location>
        <begin position="5"/>
        <end position="23"/>
    </location>
</feature>
<feature type="transmembrane region" description="Helical" evidence="1">
    <location>
        <begin position="35"/>
        <end position="58"/>
    </location>
</feature>
<feature type="transmembrane region" description="Helical" evidence="1">
    <location>
        <begin position="195"/>
        <end position="214"/>
    </location>
</feature>
<dbReference type="Gene3D" id="3.30.70.270">
    <property type="match status" value="1"/>
</dbReference>
<name>A0ABM7WKF0_9ACTN</name>
<evidence type="ECO:0000313" key="4">
    <source>
        <dbReference type="EMBL" id="BDE96832.1"/>
    </source>
</evidence>
<feature type="domain" description="EAL" evidence="2">
    <location>
        <begin position="385"/>
        <end position="641"/>
    </location>
</feature>
<dbReference type="InterPro" id="IPR035919">
    <property type="entry name" value="EAL_sf"/>
</dbReference>
<dbReference type="PROSITE" id="PS50887">
    <property type="entry name" value="GGDEF"/>
    <property type="match status" value="1"/>
</dbReference>
<dbReference type="CDD" id="cd01949">
    <property type="entry name" value="GGDEF"/>
    <property type="match status" value="1"/>
</dbReference>
<dbReference type="Proteomes" id="UP001320544">
    <property type="component" value="Chromosome"/>
</dbReference>
<evidence type="ECO:0000259" key="2">
    <source>
        <dbReference type="PROSITE" id="PS50883"/>
    </source>
</evidence>
<feature type="domain" description="GGDEF" evidence="3">
    <location>
        <begin position="245"/>
        <end position="376"/>
    </location>
</feature>
<evidence type="ECO:0000256" key="1">
    <source>
        <dbReference type="SAM" id="Phobius"/>
    </source>
</evidence>
<evidence type="ECO:0000313" key="5">
    <source>
        <dbReference type="Proteomes" id="UP001320544"/>
    </source>
</evidence>
<dbReference type="PANTHER" id="PTHR33121:SF70">
    <property type="entry name" value="SIGNALING PROTEIN YKOW"/>
    <property type="match status" value="1"/>
</dbReference>
<dbReference type="CDD" id="cd01948">
    <property type="entry name" value="EAL"/>
    <property type="match status" value="1"/>
</dbReference>
<dbReference type="InterPro" id="IPR001633">
    <property type="entry name" value="EAL_dom"/>
</dbReference>
<gene>
    <name evidence="4" type="ORF">CE91St30_21650</name>
</gene>
<proteinExistence type="predicted"/>
<keyword evidence="1" id="KW-1133">Transmembrane helix</keyword>
<keyword evidence="5" id="KW-1185">Reference proteome</keyword>
<dbReference type="PROSITE" id="PS50883">
    <property type="entry name" value="EAL"/>
    <property type="match status" value="1"/>
</dbReference>
<organism evidence="4 5">
    <name type="scientific">Raoultibacter timonensis</name>
    <dbReference type="NCBI Taxonomy" id="1907662"/>
    <lineage>
        <taxon>Bacteria</taxon>
        <taxon>Bacillati</taxon>
        <taxon>Actinomycetota</taxon>
        <taxon>Coriobacteriia</taxon>
        <taxon>Eggerthellales</taxon>
        <taxon>Eggerthellaceae</taxon>
        <taxon>Raoultibacter</taxon>
    </lineage>
</organism>
<dbReference type="SMART" id="SM00052">
    <property type="entry name" value="EAL"/>
    <property type="match status" value="1"/>
</dbReference>
<dbReference type="SUPFAM" id="SSF141868">
    <property type="entry name" value="EAL domain-like"/>
    <property type="match status" value="1"/>
</dbReference>
<dbReference type="InterPro" id="IPR000160">
    <property type="entry name" value="GGDEF_dom"/>
</dbReference>
<dbReference type="SMART" id="SM00267">
    <property type="entry name" value="GGDEF"/>
    <property type="match status" value="1"/>
</dbReference>
<dbReference type="NCBIfam" id="TIGR00254">
    <property type="entry name" value="GGDEF"/>
    <property type="match status" value="1"/>
</dbReference>
<reference evidence="4 5" key="1">
    <citation type="submission" date="2022-01" db="EMBL/GenBank/DDBJ databases">
        <title>Novel bile acid biosynthetic pathways are enriched in the microbiome of centenarians.</title>
        <authorList>
            <person name="Sato Y."/>
            <person name="Atarashi K."/>
            <person name="Plichta R.D."/>
            <person name="Arai Y."/>
            <person name="Sasajima S."/>
            <person name="Kearney M.S."/>
            <person name="Suda W."/>
            <person name="Takeshita K."/>
            <person name="Sasaki T."/>
            <person name="Okamoto S."/>
            <person name="Skelly N.A."/>
            <person name="Okamura Y."/>
            <person name="Vlamakis H."/>
            <person name="Li Y."/>
            <person name="Tanoue T."/>
            <person name="Takei H."/>
            <person name="Nittono H."/>
            <person name="Narushima S."/>
            <person name="Irie J."/>
            <person name="Itoh H."/>
            <person name="Moriya K."/>
            <person name="Sugiura Y."/>
            <person name="Suematsu M."/>
            <person name="Moritoki N."/>
            <person name="Shibata S."/>
            <person name="Littman R.D."/>
            <person name="Fischbach A.M."/>
            <person name="Uwamino Y."/>
            <person name="Inoue T."/>
            <person name="Honda A."/>
            <person name="Hattori M."/>
            <person name="Murai T."/>
            <person name="Xavier J.R."/>
            <person name="Hirose N."/>
            <person name="Honda K."/>
        </authorList>
    </citation>
    <scope>NUCLEOTIDE SEQUENCE [LARGE SCALE GENOMIC DNA]</scope>
    <source>
        <strain evidence="4 5">CE91-St30</strain>
    </source>
</reference>
<dbReference type="InterPro" id="IPR043128">
    <property type="entry name" value="Rev_trsase/Diguanyl_cyclase"/>
</dbReference>
<dbReference type="InterPro" id="IPR050706">
    <property type="entry name" value="Cyclic-di-GMP_PDE-like"/>
</dbReference>
<feature type="transmembrane region" description="Helical" evidence="1">
    <location>
        <begin position="64"/>
        <end position="89"/>
    </location>
</feature>
<feature type="transmembrane region" description="Helical" evidence="1">
    <location>
        <begin position="110"/>
        <end position="131"/>
    </location>
</feature>
<feature type="transmembrane region" description="Helical" evidence="1">
    <location>
        <begin position="171"/>
        <end position="189"/>
    </location>
</feature>
<evidence type="ECO:0000259" key="3">
    <source>
        <dbReference type="PROSITE" id="PS50887"/>
    </source>
</evidence>
<dbReference type="PANTHER" id="PTHR33121">
    <property type="entry name" value="CYCLIC DI-GMP PHOSPHODIESTERASE PDEF"/>
    <property type="match status" value="1"/>
</dbReference>
<dbReference type="RefSeq" id="WP_102377704.1">
    <property type="nucleotide sequence ID" value="NZ_AP025564.1"/>
</dbReference>